<reference evidence="3" key="1">
    <citation type="submission" date="2011-07" db="EMBL/GenBank/DDBJ databases">
        <title>Divergent evolution of antigenic variation in African trypanosomes.</title>
        <authorList>
            <person name="Jackson A.P."/>
            <person name="Berry A."/>
            <person name="Allison H.C."/>
            <person name="Burton P."/>
            <person name="Anderson J."/>
            <person name="Aslett M."/>
            <person name="Brown R."/>
            <person name="Corton N."/>
            <person name="Harris D."/>
            <person name="Hauser H."/>
            <person name="Gamble J."/>
            <person name="Gilderthorp R."/>
            <person name="McQuillan J."/>
            <person name="Quail M.A."/>
            <person name="Sanders M."/>
            <person name="Van Tonder A."/>
            <person name="Ginger M.L."/>
            <person name="Donelson J.E."/>
            <person name="Field M.C."/>
            <person name="Barry J.D."/>
            <person name="Berriman M."/>
            <person name="Hertz-Fowler C."/>
        </authorList>
    </citation>
    <scope>NUCLEOTIDE SEQUENCE [LARGE SCALE GENOMIC DNA]</scope>
    <source>
        <strain evidence="3">IL3000</strain>
    </source>
</reference>
<name>F9W7Q9_TRYCI</name>
<feature type="region of interest" description="Disordered" evidence="1">
    <location>
        <begin position="123"/>
        <end position="165"/>
    </location>
</feature>
<evidence type="ECO:0000313" key="3">
    <source>
        <dbReference type="Proteomes" id="UP000000702"/>
    </source>
</evidence>
<keyword evidence="3" id="KW-1185">Reference proteome</keyword>
<evidence type="ECO:0000313" key="2">
    <source>
        <dbReference type="EMBL" id="CCD13231.1"/>
    </source>
</evidence>
<dbReference type="VEuPathDB" id="TriTrypDB:TcIL3000_0_40000"/>
<gene>
    <name evidence="2" type="ORF">TCIL3000_0_40000</name>
</gene>
<proteinExistence type="predicted"/>
<dbReference type="EMBL" id="CAEQ01001067">
    <property type="protein sequence ID" value="CCD13231.1"/>
    <property type="molecule type" value="Genomic_DNA"/>
</dbReference>
<evidence type="ECO:0000256" key="1">
    <source>
        <dbReference type="SAM" id="MobiDB-lite"/>
    </source>
</evidence>
<comment type="caution">
    <text evidence="2">The sequence shown here is derived from an EMBL/GenBank/DDBJ whole genome shotgun (WGS) entry which is preliminary data.</text>
</comment>
<organism evidence="2 3">
    <name type="scientific">Trypanosoma congolense (strain IL3000)</name>
    <dbReference type="NCBI Taxonomy" id="1068625"/>
    <lineage>
        <taxon>Eukaryota</taxon>
        <taxon>Discoba</taxon>
        <taxon>Euglenozoa</taxon>
        <taxon>Kinetoplastea</taxon>
        <taxon>Metakinetoplastina</taxon>
        <taxon>Trypanosomatida</taxon>
        <taxon>Trypanosomatidae</taxon>
        <taxon>Trypanosoma</taxon>
        <taxon>Nannomonas</taxon>
    </lineage>
</organism>
<reference evidence="2 3" key="2">
    <citation type="journal article" date="2012" name="Proc. Natl. Acad. Sci. U.S.A.">
        <title>Antigenic diversity is generated by distinct evolutionary mechanisms in African trypanosome species.</title>
        <authorList>
            <person name="Jackson A.P."/>
            <person name="Berry A."/>
            <person name="Aslett M."/>
            <person name="Allison H.C."/>
            <person name="Burton P."/>
            <person name="Vavrova-Anderson J."/>
            <person name="Brown R."/>
            <person name="Browne H."/>
            <person name="Corton N."/>
            <person name="Hauser H."/>
            <person name="Gamble J."/>
            <person name="Gilderthorp R."/>
            <person name="Marcello L."/>
            <person name="McQuillan J."/>
            <person name="Otto T.D."/>
            <person name="Quail M.A."/>
            <person name="Sanders M.J."/>
            <person name="van Tonder A."/>
            <person name="Ginger M.L."/>
            <person name="Field M.C."/>
            <person name="Barry J.D."/>
            <person name="Hertz-Fowler C."/>
            <person name="Berriman M."/>
        </authorList>
    </citation>
    <scope>NUCLEOTIDE SEQUENCE [LARGE SCALE GENOMIC DNA]</scope>
    <source>
        <strain evidence="2 3">IL3000</strain>
    </source>
</reference>
<dbReference type="AlphaFoldDB" id="F9W7Q9"/>
<accession>F9W7Q9</accession>
<sequence length="225" mass="26626">MPWIRRRPCTNFSSRSWASCIRWTDRWATIEAPTRSIRRLGESFSGRRVRARGIFRLWRSSMWRGPCSNRRTRRKKRGSFSVVSCMKPVTWTMSTIITKARKRFSRLWKKFFRRPPRGDGSWENLFPSIPMGRPHTSHRSRTQRSQQSPTHKPHHGGQLYGSPFRVPPEHTKHSSMFMASRCRYFDLIKLSEKHSHLSHKSYSPHTVFLFSPIPFSLSPESRNPD</sequence>
<dbReference type="Proteomes" id="UP000000702">
    <property type="component" value="Unassembled WGS sequence"/>
</dbReference>
<protein>
    <submittedName>
        <fullName evidence="2">WGS project CAEQ00000000 data, annotated contig 1642</fullName>
    </submittedName>
</protein>